<evidence type="ECO:0000313" key="1">
    <source>
        <dbReference type="EMBL" id="AMX00415.1"/>
    </source>
</evidence>
<dbReference type="OrthoDB" id="2601963at2"/>
<gene>
    <name evidence="1" type="ORF">ATY39_13940</name>
</gene>
<proteinExistence type="predicted"/>
<organism evidence="1 2">
    <name type="scientific">Rummeliibacillus stabekisii</name>
    <dbReference type="NCBI Taxonomy" id="241244"/>
    <lineage>
        <taxon>Bacteria</taxon>
        <taxon>Bacillati</taxon>
        <taxon>Bacillota</taxon>
        <taxon>Bacilli</taxon>
        <taxon>Bacillales</taxon>
        <taxon>Caryophanaceae</taxon>
        <taxon>Rummeliibacillus</taxon>
    </lineage>
</organism>
<reference evidence="1 2" key="1">
    <citation type="journal article" date="2016" name="Genome Announc.">
        <title>Whole-Genome Sequence of Rummeliibacillus stabekisii Strain PP9 Isolated from Antarctic Soil.</title>
        <authorList>
            <person name="da Mota F.F."/>
            <person name="Vollu R.E."/>
            <person name="Jurelevicius D."/>
            <person name="Seldin L."/>
        </authorList>
    </citation>
    <scope>NUCLEOTIDE SEQUENCE [LARGE SCALE GENOMIC DNA]</scope>
    <source>
        <strain evidence="1 2">PP9</strain>
    </source>
</reference>
<evidence type="ECO:0000313" key="2">
    <source>
        <dbReference type="Proteomes" id="UP000076021"/>
    </source>
</evidence>
<sequence>MDIKTYDARKVDVDVGGIMLTGFGEDTMVECSQDDDTMSAKNDAKGNVGITINNKTMGTIKVTLMQTSPSVNYLDKLAKSRKIFPIWVTSNNEIKEVVGGTKAFVTKPADKSFGAEVDERQFEIRVTDYTVE</sequence>
<dbReference type="EMBL" id="CP014806">
    <property type="protein sequence ID" value="AMX00415.1"/>
    <property type="molecule type" value="Genomic_DNA"/>
</dbReference>
<accession>A0A143HFB6</accession>
<dbReference type="InterPro" id="IPR021695">
    <property type="entry name" value="Phage_KPP10_Orf10"/>
</dbReference>
<name>A0A143HFB6_9BACL</name>
<dbReference type="STRING" id="241244.ATY39_13940"/>
<dbReference type="KEGG" id="rst:ATY39_13940"/>
<protein>
    <recommendedName>
        <fullName evidence="3">DUF3277 domain-containing protein</fullName>
    </recommendedName>
</protein>
<dbReference type="RefSeq" id="WP_066790760.1">
    <property type="nucleotide sequence ID" value="NZ_CP014806.1"/>
</dbReference>
<reference evidence="2" key="2">
    <citation type="submission" date="2016-03" db="EMBL/GenBank/DDBJ databases">
        <authorList>
            <person name="Ploux O."/>
        </authorList>
    </citation>
    <scope>NUCLEOTIDE SEQUENCE [LARGE SCALE GENOMIC DNA]</scope>
    <source>
        <strain evidence="2">PP9</strain>
    </source>
</reference>
<evidence type="ECO:0008006" key="3">
    <source>
        <dbReference type="Google" id="ProtNLM"/>
    </source>
</evidence>
<dbReference type="NCBIfam" id="NF047581">
    <property type="entry name" value="gp105_phage_fam"/>
    <property type="match status" value="1"/>
</dbReference>
<keyword evidence="2" id="KW-1185">Reference proteome</keyword>
<dbReference type="AlphaFoldDB" id="A0A143HFB6"/>
<dbReference type="Proteomes" id="UP000076021">
    <property type="component" value="Chromosome"/>
</dbReference>